<dbReference type="AlphaFoldDB" id="A0A158CV56"/>
<evidence type="ECO:0000256" key="1">
    <source>
        <dbReference type="ARBA" id="ARBA00023015"/>
    </source>
</evidence>
<dbReference type="PANTHER" id="PTHR44688">
    <property type="entry name" value="DNA-BINDING TRANSCRIPTIONAL ACTIVATOR DEVR_DOSR"/>
    <property type="match status" value="1"/>
</dbReference>
<evidence type="ECO:0000313" key="5">
    <source>
        <dbReference type="EMBL" id="SAK86263.1"/>
    </source>
</evidence>
<dbReference type="SUPFAM" id="SSF46894">
    <property type="entry name" value="C-terminal effector domain of the bipartite response regulators"/>
    <property type="match status" value="1"/>
</dbReference>
<organism evidence="5 6">
    <name type="scientific">Caballeronia fortuita</name>
    <dbReference type="NCBI Taxonomy" id="1777138"/>
    <lineage>
        <taxon>Bacteria</taxon>
        <taxon>Pseudomonadati</taxon>
        <taxon>Pseudomonadota</taxon>
        <taxon>Betaproteobacteria</taxon>
        <taxon>Burkholderiales</taxon>
        <taxon>Burkholderiaceae</taxon>
        <taxon>Caballeronia</taxon>
    </lineage>
</organism>
<dbReference type="Pfam" id="PF00196">
    <property type="entry name" value="GerE"/>
    <property type="match status" value="1"/>
</dbReference>
<name>A0A158CV56_9BURK</name>
<proteinExistence type="predicted"/>
<sequence>MNSRDFAGILPFSNCVRAAGTSEFGFGLLKAIEGLVEVDHCVLVNVWPRHAELSAFANRRNGAGEHLTEAYIGGRYREDPLVQEFVTSRVAELDKPVLRSLMPECRFNEAYYERFFVEPGLVDKFSLIVPDSNNTVFLSFYRSVEMGRFSNRDKVHFFEFADLLAALASIHTRLLTTPRVSREVSFKWHTMLSERERSVARLLGRGETAKTAGAMLSLSPTSVVTYKQRAFAKLGIATQRELVALTALMS</sequence>
<reference evidence="5" key="1">
    <citation type="submission" date="2016-01" db="EMBL/GenBank/DDBJ databases">
        <authorList>
            <person name="Peeters C."/>
        </authorList>
    </citation>
    <scope>NUCLEOTIDE SEQUENCE</scope>
    <source>
        <strain evidence="5">LMG 29320</strain>
    </source>
</reference>
<dbReference type="GO" id="GO:0003677">
    <property type="term" value="F:DNA binding"/>
    <property type="evidence" value="ECO:0007669"/>
    <property type="project" value="UniProtKB-KW"/>
</dbReference>
<dbReference type="Gene3D" id="1.10.10.10">
    <property type="entry name" value="Winged helix-like DNA-binding domain superfamily/Winged helix DNA-binding domain"/>
    <property type="match status" value="1"/>
</dbReference>
<evidence type="ECO:0000256" key="2">
    <source>
        <dbReference type="ARBA" id="ARBA00023125"/>
    </source>
</evidence>
<dbReference type="PROSITE" id="PS50043">
    <property type="entry name" value="HTH_LUXR_2"/>
    <property type="match status" value="1"/>
</dbReference>
<feature type="domain" description="HTH luxR-type" evidence="4">
    <location>
        <begin position="185"/>
        <end position="250"/>
    </location>
</feature>
<comment type="caution">
    <text evidence="5">The sequence shown here is derived from an EMBL/GenBank/DDBJ whole genome shotgun (WGS) entry which is preliminary data.</text>
</comment>
<dbReference type="InterPro" id="IPR000792">
    <property type="entry name" value="Tscrpt_reg_LuxR_C"/>
</dbReference>
<dbReference type="SMART" id="SM00421">
    <property type="entry name" value="HTH_LUXR"/>
    <property type="match status" value="1"/>
</dbReference>
<dbReference type="PANTHER" id="PTHR44688:SF16">
    <property type="entry name" value="DNA-BINDING TRANSCRIPTIONAL ACTIVATOR DEVR_DOSR"/>
    <property type="match status" value="1"/>
</dbReference>
<keyword evidence="2" id="KW-0238">DNA-binding</keyword>
<keyword evidence="6" id="KW-1185">Reference proteome</keyword>
<evidence type="ECO:0000256" key="3">
    <source>
        <dbReference type="ARBA" id="ARBA00023163"/>
    </source>
</evidence>
<dbReference type="STRING" id="1777138.AWB77_04585"/>
<protein>
    <submittedName>
        <fullName evidence="5">LuxR family transcriptional regulator</fullName>
    </submittedName>
</protein>
<dbReference type="InterPro" id="IPR016032">
    <property type="entry name" value="Sig_transdc_resp-reg_C-effctor"/>
</dbReference>
<evidence type="ECO:0000313" key="6">
    <source>
        <dbReference type="Proteomes" id="UP000054903"/>
    </source>
</evidence>
<evidence type="ECO:0000259" key="4">
    <source>
        <dbReference type="PROSITE" id="PS50043"/>
    </source>
</evidence>
<dbReference type="Proteomes" id="UP000054903">
    <property type="component" value="Unassembled WGS sequence"/>
</dbReference>
<dbReference type="EMBL" id="FCNX02000012">
    <property type="protein sequence ID" value="SAK86263.1"/>
    <property type="molecule type" value="Genomic_DNA"/>
</dbReference>
<keyword evidence="1" id="KW-0805">Transcription regulation</keyword>
<dbReference type="GO" id="GO:0006355">
    <property type="term" value="P:regulation of DNA-templated transcription"/>
    <property type="evidence" value="ECO:0007669"/>
    <property type="project" value="InterPro"/>
</dbReference>
<accession>A0A158CV56</accession>
<keyword evidence="3" id="KW-0804">Transcription</keyword>
<dbReference type="InterPro" id="IPR036388">
    <property type="entry name" value="WH-like_DNA-bd_sf"/>
</dbReference>
<gene>
    <name evidence="5" type="ORF">AWB77_04585</name>
</gene>